<keyword evidence="2" id="KW-1185">Reference proteome</keyword>
<gene>
    <name evidence="1" type="ORF">RFULGI_LOCUS1218</name>
</gene>
<comment type="caution">
    <text evidence="1">The sequence shown here is derived from an EMBL/GenBank/DDBJ whole genome shotgun (WGS) entry which is preliminary data.</text>
</comment>
<dbReference type="EMBL" id="CAJVPZ010000682">
    <property type="protein sequence ID" value="CAG8473342.1"/>
    <property type="molecule type" value="Genomic_DNA"/>
</dbReference>
<accession>A0A9N8Z6Y3</accession>
<protein>
    <submittedName>
        <fullName evidence="1">15718_t:CDS:1</fullName>
    </submittedName>
</protein>
<dbReference type="Proteomes" id="UP000789396">
    <property type="component" value="Unassembled WGS sequence"/>
</dbReference>
<organism evidence="1 2">
    <name type="scientific">Racocetra fulgida</name>
    <dbReference type="NCBI Taxonomy" id="60492"/>
    <lineage>
        <taxon>Eukaryota</taxon>
        <taxon>Fungi</taxon>
        <taxon>Fungi incertae sedis</taxon>
        <taxon>Mucoromycota</taxon>
        <taxon>Glomeromycotina</taxon>
        <taxon>Glomeromycetes</taxon>
        <taxon>Diversisporales</taxon>
        <taxon>Gigasporaceae</taxon>
        <taxon>Racocetra</taxon>
    </lineage>
</organism>
<evidence type="ECO:0000313" key="1">
    <source>
        <dbReference type="EMBL" id="CAG8473342.1"/>
    </source>
</evidence>
<proteinExistence type="predicted"/>
<dbReference type="OrthoDB" id="2333208at2759"/>
<evidence type="ECO:0000313" key="2">
    <source>
        <dbReference type="Proteomes" id="UP000789396"/>
    </source>
</evidence>
<name>A0A9N8Z6Y3_9GLOM</name>
<reference evidence="1" key="1">
    <citation type="submission" date="2021-06" db="EMBL/GenBank/DDBJ databases">
        <authorList>
            <person name="Kallberg Y."/>
            <person name="Tangrot J."/>
            <person name="Rosling A."/>
        </authorList>
    </citation>
    <scope>NUCLEOTIDE SEQUENCE</scope>
    <source>
        <strain evidence="1">IN212</strain>
    </source>
</reference>
<dbReference type="AlphaFoldDB" id="A0A9N8Z6Y3"/>
<sequence length="120" mass="13848">MNYQKNKKKIPDLIVTKIKNNIVYFIHQQLGKNSKNTGLQAVSLTCPEISKCIFCESTGYQELSKILNNTNWGIKDHSQNQKTYVQLVSPYNLSQEQHPLIQRTQEKATNITIKNLKKQV</sequence>